<dbReference type="GO" id="GO:0004467">
    <property type="term" value="F:long-chain fatty acid-CoA ligase activity"/>
    <property type="evidence" value="ECO:0007669"/>
    <property type="project" value="UniProtKB-EC"/>
</dbReference>
<dbReference type="GO" id="GO:0005524">
    <property type="term" value="F:ATP binding"/>
    <property type="evidence" value="ECO:0007669"/>
    <property type="project" value="UniProtKB-KW"/>
</dbReference>
<dbReference type="CDD" id="cd05907">
    <property type="entry name" value="VL_LC_FACS_like"/>
    <property type="match status" value="1"/>
</dbReference>
<dbReference type="EC" id="6.2.1.3" evidence="4"/>
<feature type="domain" description="AMP-dependent synthetase/ligase" evidence="3">
    <location>
        <begin position="1"/>
        <end position="354"/>
    </location>
</feature>
<dbReference type="AlphaFoldDB" id="A0A3B1AZ15"/>
<dbReference type="InterPro" id="IPR000873">
    <property type="entry name" value="AMP-dep_synth/lig_dom"/>
</dbReference>
<dbReference type="Pfam" id="PF23562">
    <property type="entry name" value="AMP-binding_C_3"/>
    <property type="match status" value="1"/>
</dbReference>
<dbReference type="InterPro" id="IPR020845">
    <property type="entry name" value="AMP-binding_CS"/>
</dbReference>
<dbReference type="EMBL" id="UOFV01000508">
    <property type="protein sequence ID" value="VAX04984.1"/>
    <property type="molecule type" value="Genomic_DNA"/>
</dbReference>
<evidence type="ECO:0000256" key="2">
    <source>
        <dbReference type="ARBA" id="ARBA00022840"/>
    </source>
</evidence>
<dbReference type="PROSITE" id="PS00455">
    <property type="entry name" value="AMP_BINDING"/>
    <property type="match status" value="1"/>
</dbReference>
<dbReference type="PANTHER" id="PTHR43272:SF33">
    <property type="entry name" value="AMP-BINDING DOMAIN-CONTAINING PROTEIN-RELATED"/>
    <property type="match status" value="1"/>
</dbReference>
<accession>A0A3B1AZ15</accession>
<proteinExistence type="predicted"/>
<sequence>GDRVALMLRNCPQWIFFEQAALAMGLVVVPLYTDDRAENVSYVLQDAGVKLLLVEGDATLLKLASIRAQLQGLLRVVSVQTCEPSTDFSRLTPLADWQIFDETPSVATTPDIDALATLVYTSGTTGRPKGVMLSHRNILFNADAAVQQYPIYCEDLLLSFLPLSHMFERTLGCYIPMMTGSTVAFARSVQDLAEDLISQQPTILISVPRIYERVYNKIQAQVANKSPFAQSLFHSAVETGWQRFQNGGSGGGLRWPILNALVAKKIMNKLGGRLRLAICGGAPLSGEVAKTFIGLGLNLIQGYGLTETSPVISGNPENDNDPASVGVPLPGVEIKVGANDELLTRSPSVMQGYWNNPEATQAMIDKDGWLHTGDKVRIENNHIYITGRLKEIIVLSNGEKIPPADMEMAITLDPMVEQALVIGEGKPYLSVIVVLESETWKVEAETQGFDVSDPSVLNSKPVCKWILERIAPQLKDFPGYAKVRAVTLLDTPWNIDDGTMTPTMKLRRTIIMEKNKHDIEKMYKGH</sequence>
<dbReference type="SUPFAM" id="SSF56801">
    <property type="entry name" value="Acetyl-CoA synthetase-like"/>
    <property type="match status" value="1"/>
</dbReference>
<evidence type="ECO:0000259" key="3">
    <source>
        <dbReference type="Pfam" id="PF00501"/>
    </source>
</evidence>
<feature type="non-terminal residue" evidence="4">
    <location>
        <position position="1"/>
    </location>
</feature>
<evidence type="ECO:0000256" key="1">
    <source>
        <dbReference type="ARBA" id="ARBA00022741"/>
    </source>
</evidence>
<keyword evidence="1" id="KW-0547">Nucleotide-binding</keyword>
<protein>
    <submittedName>
        <fullName evidence="4">Long-chain-fatty-acid--CoA ligase</fullName>
        <ecNumber evidence="4">6.2.1.3</ecNumber>
    </submittedName>
</protein>
<dbReference type="InterPro" id="IPR042099">
    <property type="entry name" value="ANL_N_sf"/>
</dbReference>
<dbReference type="GO" id="GO:0016020">
    <property type="term" value="C:membrane"/>
    <property type="evidence" value="ECO:0007669"/>
    <property type="project" value="TreeGrafter"/>
</dbReference>
<dbReference type="Gene3D" id="3.40.50.12780">
    <property type="entry name" value="N-terminal domain of ligase-like"/>
    <property type="match status" value="1"/>
</dbReference>
<keyword evidence="2" id="KW-0067">ATP-binding</keyword>
<organism evidence="4">
    <name type="scientific">hydrothermal vent metagenome</name>
    <dbReference type="NCBI Taxonomy" id="652676"/>
    <lineage>
        <taxon>unclassified sequences</taxon>
        <taxon>metagenomes</taxon>
        <taxon>ecological metagenomes</taxon>
    </lineage>
</organism>
<dbReference type="Pfam" id="PF00501">
    <property type="entry name" value="AMP-binding"/>
    <property type="match status" value="1"/>
</dbReference>
<keyword evidence="4" id="KW-0436">Ligase</keyword>
<evidence type="ECO:0000313" key="4">
    <source>
        <dbReference type="EMBL" id="VAX04984.1"/>
    </source>
</evidence>
<name>A0A3B1AZ15_9ZZZZ</name>
<dbReference type="PANTHER" id="PTHR43272">
    <property type="entry name" value="LONG-CHAIN-FATTY-ACID--COA LIGASE"/>
    <property type="match status" value="1"/>
</dbReference>
<gene>
    <name evidence="4" type="ORF">MNBD_GAMMA19-91</name>
</gene>
<reference evidence="4" key="1">
    <citation type="submission" date="2018-06" db="EMBL/GenBank/DDBJ databases">
        <authorList>
            <person name="Zhirakovskaya E."/>
        </authorList>
    </citation>
    <scope>NUCLEOTIDE SEQUENCE</scope>
</reference>